<accession>A0A1C7LKH9</accession>
<organism evidence="1 2">
    <name type="scientific">Grifola frondosa</name>
    <name type="common">Maitake</name>
    <name type="synonym">Polyporus frondosus</name>
    <dbReference type="NCBI Taxonomy" id="5627"/>
    <lineage>
        <taxon>Eukaryota</taxon>
        <taxon>Fungi</taxon>
        <taxon>Dikarya</taxon>
        <taxon>Basidiomycota</taxon>
        <taxon>Agaricomycotina</taxon>
        <taxon>Agaricomycetes</taxon>
        <taxon>Polyporales</taxon>
        <taxon>Grifolaceae</taxon>
        <taxon>Grifola</taxon>
    </lineage>
</organism>
<name>A0A1C7LKH9_GRIFR</name>
<comment type="caution">
    <text evidence="1">The sequence shown here is derived from an EMBL/GenBank/DDBJ whole genome shotgun (WGS) entry which is preliminary data.</text>
</comment>
<keyword evidence="2" id="KW-1185">Reference proteome</keyword>
<gene>
    <name evidence="1" type="ORF">A0H81_14783</name>
</gene>
<protein>
    <submittedName>
        <fullName evidence="1">Uncharacterized protein</fullName>
    </submittedName>
</protein>
<proteinExistence type="predicted"/>
<dbReference type="EMBL" id="LUGG01000047">
    <property type="protein sequence ID" value="OBZ65275.1"/>
    <property type="molecule type" value="Genomic_DNA"/>
</dbReference>
<reference evidence="1 2" key="1">
    <citation type="submission" date="2016-03" db="EMBL/GenBank/DDBJ databases">
        <title>Whole genome sequencing of Grifola frondosa 9006-11.</title>
        <authorList>
            <person name="Min B."/>
            <person name="Park H."/>
            <person name="Kim J.-G."/>
            <person name="Cho H."/>
            <person name="Oh Y.-L."/>
            <person name="Kong W.-S."/>
            <person name="Choi I.-G."/>
        </authorList>
    </citation>
    <scope>NUCLEOTIDE SEQUENCE [LARGE SCALE GENOMIC DNA]</scope>
    <source>
        <strain evidence="1 2">9006-11</strain>
    </source>
</reference>
<evidence type="ECO:0000313" key="1">
    <source>
        <dbReference type="EMBL" id="OBZ65275.1"/>
    </source>
</evidence>
<sequence length="125" mass="14052">MRLRRAATPTMVDTYPFFGMHRDPSTEALMVYIYVSTLVRSMLIAHHGGGVLPVLASRCGLCLWRIHDDDARLLVTTSRLTTPSGTDKCLRSKGYREDLPQGAHHAIHARREYLWVNMGEADAEA</sequence>
<dbReference type="AlphaFoldDB" id="A0A1C7LKH9"/>
<evidence type="ECO:0000313" key="2">
    <source>
        <dbReference type="Proteomes" id="UP000092993"/>
    </source>
</evidence>
<dbReference type="Proteomes" id="UP000092993">
    <property type="component" value="Unassembled WGS sequence"/>
</dbReference>